<name>A0ABR3F175_9AGAR</name>
<evidence type="ECO:0000313" key="2">
    <source>
        <dbReference type="Proteomes" id="UP001465976"/>
    </source>
</evidence>
<feature type="non-terminal residue" evidence="1">
    <location>
        <position position="132"/>
    </location>
</feature>
<dbReference type="Proteomes" id="UP001465976">
    <property type="component" value="Unassembled WGS sequence"/>
</dbReference>
<accession>A0ABR3F175</accession>
<keyword evidence="2" id="KW-1185">Reference proteome</keyword>
<gene>
    <name evidence="1" type="ORF">V5O48_013024</name>
</gene>
<proteinExistence type="predicted"/>
<organism evidence="1 2">
    <name type="scientific">Marasmius crinis-equi</name>
    <dbReference type="NCBI Taxonomy" id="585013"/>
    <lineage>
        <taxon>Eukaryota</taxon>
        <taxon>Fungi</taxon>
        <taxon>Dikarya</taxon>
        <taxon>Basidiomycota</taxon>
        <taxon>Agaricomycotina</taxon>
        <taxon>Agaricomycetes</taxon>
        <taxon>Agaricomycetidae</taxon>
        <taxon>Agaricales</taxon>
        <taxon>Marasmiineae</taxon>
        <taxon>Marasmiaceae</taxon>
        <taxon>Marasmius</taxon>
    </lineage>
</organism>
<reference evidence="1 2" key="1">
    <citation type="submission" date="2024-02" db="EMBL/GenBank/DDBJ databases">
        <title>A draft genome for the cacao thread blight pathogen Marasmius crinis-equi.</title>
        <authorList>
            <person name="Cohen S.P."/>
            <person name="Baruah I.K."/>
            <person name="Amoako-Attah I."/>
            <person name="Bukari Y."/>
            <person name="Meinhardt L.W."/>
            <person name="Bailey B.A."/>
        </authorList>
    </citation>
    <scope>NUCLEOTIDE SEQUENCE [LARGE SCALE GENOMIC DNA]</scope>
    <source>
        <strain evidence="1 2">GH-76</strain>
    </source>
</reference>
<protein>
    <submittedName>
        <fullName evidence="1">Uncharacterized protein</fullName>
    </submittedName>
</protein>
<dbReference type="EMBL" id="JBAHYK010001223">
    <property type="protein sequence ID" value="KAL0568956.1"/>
    <property type="molecule type" value="Genomic_DNA"/>
</dbReference>
<evidence type="ECO:0000313" key="1">
    <source>
        <dbReference type="EMBL" id="KAL0568956.1"/>
    </source>
</evidence>
<sequence length="132" mass="14434">MSPNGHLQEQDIVAAIQQSSDEAFVLKQDLEDFKITLSILAPSINFEPYGVSNNFVRGAQTVATTVRTQVIQNLKMNVLDAARDPDCSVKEKVEEAVSFLKKLAKSDFALNTDRSTNDFSTAIQKVATALDG</sequence>
<comment type="caution">
    <text evidence="1">The sequence shown here is derived from an EMBL/GenBank/DDBJ whole genome shotgun (WGS) entry which is preliminary data.</text>
</comment>